<gene>
    <name evidence="2" type="ORF">AWB68_04025</name>
</gene>
<dbReference type="AlphaFoldDB" id="A0A158JMV8"/>
<name>A0A158JMV8_9BURK</name>
<reference evidence="2" key="1">
    <citation type="submission" date="2016-01" db="EMBL/GenBank/DDBJ databases">
        <authorList>
            <person name="Peeters C."/>
        </authorList>
    </citation>
    <scope>NUCLEOTIDE SEQUENCE [LARGE SCALE GENOMIC DNA]</scope>
    <source>
        <strain evidence="2">LMG 22940</strain>
    </source>
</reference>
<dbReference type="NCBIfam" id="TIGR01841">
    <property type="entry name" value="phasin"/>
    <property type="match status" value="1"/>
</dbReference>
<dbReference type="InterPro" id="IPR018968">
    <property type="entry name" value="Phasin"/>
</dbReference>
<feature type="domain" description="Phasin" evidence="1">
    <location>
        <begin position="9"/>
        <end position="98"/>
    </location>
</feature>
<dbReference type="RefSeq" id="WP_160110037.1">
    <property type="nucleotide sequence ID" value="NZ_FCON02000045.1"/>
</dbReference>
<evidence type="ECO:0000313" key="3">
    <source>
        <dbReference type="Proteomes" id="UP000054770"/>
    </source>
</evidence>
<dbReference type="Pfam" id="PF09361">
    <property type="entry name" value="Phasin_2"/>
    <property type="match status" value="1"/>
</dbReference>
<organism evidence="2 3">
    <name type="scientific">Caballeronia choica</name>
    <dbReference type="NCBI Taxonomy" id="326476"/>
    <lineage>
        <taxon>Bacteria</taxon>
        <taxon>Pseudomonadati</taxon>
        <taxon>Pseudomonadota</taxon>
        <taxon>Betaproteobacteria</taxon>
        <taxon>Burkholderiales</taxon>
        <taxon>Burkholderiaceae</taxon>
        <taxon>Caballeronia</taxon>
    </lineage>
</organism>
<accession>A0A158JMV8</accession>
<comment type="caution">
    <text evidence="2">The sequence shown here is derived from an EMBL/GenBank/DDBJ whole genome shotgun (WGS) entry which is preliminary data.</text>
</comment>
<dbReference type="InterPro" id="IPR010127">
    <property type="entry name" value="Phasin_subfam-1"/>
</dbReference>
<sequence length="187" mass="19589">MFPYSAQPFSSIAKANLAAFLSVSGRFASGVQQLTELNIQTVKTVIDESNSLLRAGEEASPGDVLGWQSIMLAQLPQKAASYGRHFLSIITSTEADIVSDVRSQYERTGSDVKNALDSAAQEVQSAAETQGAIISDVTDTMAGAAEENTNVILDASGDLARKTFDAGAQATDIAEAATARAKSAAKR</sequence>
<dbReference type="OrthoDB" id="9110675at2"/>
<evidence type="ECO:0000313" key="2">
    <source>
        <dbReference type="EMBL" id="SAL70234.1"/>
    </source>
</evidence>
<dbReference type="Proteomes" id="UP000054770">
    <property type="component" value="Unassembled WGS sequence"/>
</dbReference>
<evidence type="ECO:0000259" key="1">
    <source>
        <dbReference type="Pfam" id="PF09361"/>
    </source>
</evidence>
<proteinExistence type="predicted"/>
<keyword evidence="3" id="KW-1185">Reference proteome</keyword>
<dbReference type="EMBL" id="FCON02000045">
    <property type="protein sequence ID" value="SAL70234.1"/>
    <property type="molecule type" value="Genomic_DNA"/>
</dbReference>
<protein>
    <submittedName>
        <fullName evidence="2">Phasin family protein</fullName>
    </submittedName>
</protein>